<dbReference type="SUPFAM" id="SSF52540">
    <property type="entry name" value="P-loop containing nucleoside triphosphate hydrolases"/>
    <property type="match status" value="1"/>
</dbReference>
<accession>A0AAJ1BWG2</accession>
<organism evidence="1 2">
    <name type="scientific">Ciceribacter sichuanensis</name>
    <dbReference type="NCBI Taxonomy" id="2949647"/>
    <lineage>
        <taxon>Bacteria</taxon>
        <taxon>Pseudomonadati</taxon>
        <taxon>Pseudomonadota</taxon>
        <taxon>Alphaproteobacteria</taxon>
        <taxon>Hyphomicrobiales</taxon>
        <taxon>Rhizobiaceae</taxon>
        <taxon>Ciceribacter</taxon>
    </lineage>
</organism>
<evidence type="ECO:0000313" key="2">
    <source>
        <dbReference type="Proteomes" id="UP001155380"/>
    </source>
</evidence>
<dbReference type="PIRSF" id="PIRSF034285">
    <property type="entry name" value="UCP034285"/>
    <property type="match status" value="1"/>
</dbReference>
<proteinExistence type="predicted"/>
<dbReference type="InterPro" id="IPR027417">
    <property type="entry name" value="P-loop_NTPase"/>
</dbReference>
<reference evidence="1" key="1">
    <citation type="submission" date="2022-06" db="EMBL/GenBank/DDBJ databases">
        <authorList>
            <person name="Sun Q."/>
        </authorList>
    </citation>
    <scope>NUCLEOTIDE SEQUENCE</scope>
    <source>
        <strain evidence="1">S101</strain>
    </source>
</reference>
<evidence type="ECO:0000313" key="1">
    <source>
        <dbReference type="EMBL" id="MCO5957421.1"/>
    </source>
</evidence>
<gene>
    <name evidence="1" type="ORF">NBH21_11605</name>
</gene>
<evidence type="ECO:0008006" key="3">
    <source>
        <dbReference type="Google" id="ProtNLM"/>
    </source>
</evidence>
<comment type="caution">
    <text evidence="1">The sequence shown here is derived from an EMBL/GenBank/DDBJ whole genome shotgun (WGS) entry which is preliminary data.</text>
</comment>
<dbReference type="RefSeq" id="WP_250913545.1">
    <property type="nucleotide sequence ID" value="NZ_JAMXLX010000003.1"/>
</dbReference>
<sequence>MGGNALAQEKLFALRKAIAKIEGKPAAEGLSPAGGDAVVPVSDASGASANDLGRLLPEGFPVGAMIEVRGAAMRDATSVSGFGLGLCLSCRPDRSGKRILWIGERSVAREAGLPYASGLVDYGFRPGELLHAMPRKLEDALWLADAALSCSAFSAVMLEVQGNPRGFGLTESRRLSLKAKAGGGFLLLLRQSGEEEASSASLRLRIEPAPAAARFLAGGSMLGGSIGNPVFHLVPEKSRLAAPAGLTLEWNPHDRLFSPAASPSSGRARPFRPAHPGALVSPAFDRQAGATALGDVVAFERAS</sequence>
<dbReference type="InterPro" id="IPR017026">
    <property type="entry name" value="ImuA"/>
</dbReference>
<dbReference type="EMBL" id="JAMXLX010000003">
    <property type="protein sequence ID" value="MCO5957421.1"/>
    <property type="molecule type" value="Genomic_DNA"/>
</dbReference>
<dbReference type="Proteomes" id="UP001155380">
    <property type="component" value="Unassembled WGS sequence"/>
</dbReference>
<dbReference type="Gene3D" id="3.40.50.300">
    <property type="entry name" value="P-loop containing nucleotide triphosphate hydrolases"/>
    <property type="match status" value="1"/>
</dbReference>
<protein>
    <recommendedName>
        <fullName evidence="3">Protein ImuA</fullName>
    </recommendedName>
</protein>
<dbReference type="AlphaFoldDB" id="A0AAJ1BWG2"/>
<name>A0AAJ1BWG2_9HYPH</name>